<evidence type="ECO:0000259" key="8">
    <source>
        <dbReference type="PROSITE" id="PS51294"/>
    </source>
</evidence>
<dbReference type="Proteomes" id="UP001497512">
    <property type="component" value="Chromosome 1"/>
</dbReference>
<evidence type="ECO:0000313" key="10">
    <source>
        <dbReference type="Proteomes" id="UP001497512"/>
    </source>
</evidence>
<name>A0ABP0T7I6_9BRYO</name>
<feature type="domain" description="Myb-like" evidence="7">
    <location>
        <begin position="64"/>
        <end position="114"/>
    </location>
</feature>
<dbReference type="SMART" id="SM00717">
    <property type="entry name" value="SANT"/>
    <property type="match status" value="2"/>
</dbReference>
<dbReference type="CDD" id="cd00167">
    <property type="entry name" value="SANT"/>
    <property type="match status" value="2"/>
</dbReference>
<evidence type="ECO:0000256" key="1">
    <source>
        <dbReference type="ARBA" id="ARBA00004123"/>
    </source>
</evidence>
<gene>
    <name evidence="9" type="ORF">CSSPTR1EN2_LOCUS125</name>
</gene>
<proteinExistence type="predicted"/>
<dbReference type="PROSITE" id="PS50090">
    <property type="entry name" value="MYB_LIKE"/>
    <property type="match status" value="2"/>
</dbReference>
<dbReference type="Gene3D" id="1.10.10.60">
    <property type="entry name" value="Homeodomain-like"/>
    <property type="match status" value="2"/>
</dbReference>
<evidence type="ECO:0000256" key="6">
    <source>
        <dbReference type="ARBA" id="ARBA00023242"/>
    </source>
</evidence>
<reference evidence="9 10" key="1">
    <citation type="submission" date="2024-02" db="EMBL/GenBank/DDBJ databases">
        <authorList>
            <consortium name="ELIXIR-Norway"/>
            <consortium name="Elixir Norway"/>
        </authorList>
    </citation>
    <scope>NUCLEOTIDE SEQUENCE [LARGE SCALE GENOMIC DNA]</scope>
</reference>
<dbReference type="PANTHER" id="PTHR47995:SF18">
    <property type="entry name" value="TRANSCRIPTION FACTOR MYB65"/>
    <property type="match status" value="1"/>
</dbReference>
<sequence length="507" mass="54581">MDLPEEIFVDAGNLKKGPWTSAEDAILVSYVSKHGEGNWNSVQKHSGLFRCGKSCRLRWANHLRPNLKKGAFSPDEERNIVELHSKLGNKWARMAAQLPGRTDNEIKNYWNTRIKRRMRAGLPVYPLGIPKCASAAQYCYKQEDGRKMGTRVDSESEFASSLTLGEPLSCQLNSLHGGHQVRSFYPITSISDDPPLSTVVANEGLGGVGKGIGSLLPNIKQVCHSPYGETDSRDGSVLFSQLSDVSSETLHAGSYTKASQTCTHNSVRSAIASLFTGEPDPFIVPYDGANGLLDMPFHSFAPSASLKLELPLSQLAESAETAGTSGSAIKGPLMSLPLSRQLPLEADSFGSNASDFLEALMKEAHPTIGLDQVRTDLIDQLLVLTSGNMSTEVAALSGIDKGRWGDDINPVATLEACAFGHREDVSQNCCIGCVAEPAIQPLLPSVEATSLSASQVAGPRVDDILAEVPSGVCMDENYVPLLDFPSSDVVPEWLSPPSWGYPMHLPC</sequence>
<keyword evidence="5" id="KW-0804">Transcription</keyword>
<keyword evidence="10" id="KW-1185">Reference proteome</keyword>
<feature type="domain" description="HTH myb-type" evidence="8">
    <location>
        <begin position="13"/>
        <end position="63"/>
    </location>
</feature>
<dbReference type="InterPro" id="IPR009057">
    <property type="entry name" value="Homeodomain-like_sf"/>
</dbReference>
<comment type="subcellular location">
    <subcellularLocation>
        <location evidence="1">Nucleus</location>
    </subcellularLocation>
</comment>
<dbReference type="Pfam" id="PF00249">
    <property type="entry name" value="Myb_DNA-binding"/>
    <property type="match status" value="2"/>
</dbReference>
<dbReference type="InterPro" id="IPR017930">
    <property type="entry name" value="Myb_dom"/>
</dbReference>
<dbReference type="InterPro" id="IPR001005">
    <property type="entry name" value="SANT/Myb"/>
</dbReference>
<dbReference type="PANTHER" id="PTHR47995">
    <property type="entry name" value="TRANSCRIPTION FACTOR MYB33-RELATED"/>
    <property type="match status" value="1"/>
</dbReference>
<keyword evidence="6" id="KW-0539">Nucleus</keyword>
<evidence type="ECO:0000256" key="4">
    <source>
        <dbReference type="ARBA" id="ARBA00023125"/>
    </source>
</evidence>
<dbReference type="SUPFAM" id="SSF46689">
    <property type="entry name" value="Homeodomain-like"/>
    <property type="match status" value="1"/>
</dbReference>
<dbReference type="PROSITE" id="PS51294">
    <property type="entry name" value="HTH_MYB"/>
    <property type="match status" value="2"/>
</dbReference>
<organism evidence="9 10">
    <name type="scientific">Sphagnum troendelagicum</name>
    <dbReference type="NCBI Taxonomy" id="128251"/>
    <lineage>
        <taxon>Eukaryota</taxon>
        <taxon>Viridiplantae</taxon>
        <taxon>Streptophyta</taxon>
        <taxon>Embryophyta</taxon>
        <taxon>Bryophyta</taxon>
        <taxon>Sphagnophytina</taxon>
        <taxon>Sphagnopsida</taxon>
        <taxon>Sphagnales</taxon>
        <taxon>Sphagnaceae</taxon>
        <taxon>Sphagnum</taxon>
    </lineage>
</organism>
<keyword evidence="3" id="KW-0805">Transcription regulation</keyword>
<evidence type="ECO:0000313" key="9">
    <source>
        <dbReference type="EMBL" id="CAK9189474.1"/>
    </source>
</evidence>
<evidence type="ECO:0000256" key="3">
    <source>
        <dbReference type="ARBA" id="ARBA00023015"/>
    </source>
</evidence>
<keyword evidence="4" id="KW-0238">DNA-binding</keyword>
<protein>
    <submittedName>
        <fullName evidence="9">Uncharacterized protein</fullName>
    </submittedName>
</protein>
<evidence type="ECO:0000256" key="2">
    <source>
        <dbReference type="ARBA" id="ARBA00022737"/>
    </source>
</evidence>
<feature type="domain" description="Myb-like" evidence="7">
    <location>
        <begin position="11"/>
        <end position="63"/>
    </location>
</feature>
<feature type="domain" description="HTH myb-type" evidence="8">
    <location>
        <begin position="64"/>
        <end position="118"/>
    </location>
</feature>
<keyword evidence="2" id="KW-0677">Repeat</keyword>
<accession>A0ABP0T7I6</accession>
<evidence type="ECO:0000259" key="7">
    <source>
        <dbReference type="PROSITE" id="PS50090"/>
    </source>
</evidence>
<evidence type="ECO:0000256" key="5">
    <source>
        <dbReference type="ARBA" id="ARBA00023163"/>
    </source>
</evidence>
<dbReference type="EMBL" id="OZ019893">
    <property type="protein sequence ID" value="CAK9189474.1"/>
    <property type="molecule type" value="Genomic_DNA"/>
</dbReference>